<dbReference type="InterPro" id="IPR001544">
    <property type="entry name" value="Aminotrans_IV"/>
</dbReference>
<proteinExistence type="inferred from homology"/>
<dbReference type="GO" id="GO:0004084">
    <property type="term" value="F:branched-chain-amino-acid transaminase activity"/>
    <property type="evidence" value="ECO:0007669"/>
    <property type="project" value="UniProtKB-EC"/>
</dbReference>
<dbReference type="AlphaFoldDB" id="A0A380TJ07"/>
<dbReference type="Gene3D" id="3.30.470.10">
    <property type="match status" value="1"/>
</dbReference>
<dbReference type="PANTHER" id="PTHR42743:SF11">
    <property type="entry name" value="AMINODEOXYCHORISMATE LYASE"/>
    <property type="match status" value="1"/>
</dbReference>
<dbReference type="CDD" id="cd00449">
    <property type="entry name" value="PLPDE_IV"/>
    <property type="match status" value="1"/>
</dbReference>
<evidence type="ECO:0000256" key="1">
    <source>
        <dbReference type="ARBA" id="ARBA00009320"/>
    </source>
</evidence>
<name>A0A380TJ07_9ZZZZ</name>
<comment type="similarity">
    <text evidence="1">Belongs to the class-IV pyridoxal-phosphate-dependent aminotransferase family.</text>
</comment>
<evidence type="ECO:0000313" key="2">
    <source>
        <dbReference type="EMBL" id="SUS07689.1"/>
    </source>
</evidence>
<sequence>MKQVQLQTPKYLYMGGKIRPWEEGVIHVGAEAVVRGLNVFEGVKGYWQQNGDFGIVLLEKHYQRLQHSAKLLHIPCPWTYEQYRDATCGLMATMVEPGRDMWARTTLLVTEGYWGIGTVADLVITAYHQEQKIPDPIDLGLSTWQRPADVALPARIKPSTNYQAGRLARIEGRARGCSEMILLNSQSRVGEASGACVLIVRDGTVITPTAAEGALESITLDAVEAIARSYGIPFVRRPVERTELLIADEMALCGTLCEVALINSYEGQPLPADQPILGKLQAAYFDAVRQVKPHPFITAVPVQPGGVEDVRRAVSA</sequence>
<dbReference type="EC" id="2.6.1.42" evidence="2"/>
<organism evidence="2">
    <name type="scientific">metagenome</name>
    <dbReference type="NCBI Taxonomy" id="256318"/>
    <lineage>
        <taxon>unclassified sequences</taxon>
        <taxon>metagenomes</taxon>
    </lineage>
</organism>
<dbReference type="GO" id="GO:0046394">
    <property type="term" value="P:carboxylic acid biosynthetic process"/>
    <property type="evidence" value="ECO:0007669"/>
    <property type="project" value="UniProtKB-ARBA"/>
</dbReference>
<accession>A0A380TJ07</accession>
<dbReference type="InterPro" id="IPR050571">
    <property type="entry name" value="Class-IV_PLP-Dep_Aminotrnsfr"/>
</dbReference>
<dbReference type="Gene3D" id="3.20.10.10">
    <property type="entry name" value="D-amino Acid Aminotransferase, subunit A, domain 2"/>
    <property type="match status" value="1"/>
</dbReference>
<gene>
    <name evidence="2" type="primary">ilvE</name>
    <name evidence="2" type="ORF">DF3PB_490005</name>
</gene>
<dbReference type="InterPro" id="IPR043131">
    <property type="entry name" value="BCAT-like_N"/>
</dbReference>
<reference evidence="2" key="1">
    <citation type="submission" date="2018-07" db="EMBL/GenBank/DDBJ databases">
        <authorList>
            <person name="Quirk P.G."/>
            <person name="Krulwich T.A."/>
        </authorList>
    </citation>
    <scope>NUCLEOTIDE SEQUENCE</scope>
</reference>
<dbReference type="InterPro" id="IPR036038">
    <property type="entry name" value="Aminotransferase-like"/>
</dbReference>
<keyword evidence="2" id="KW-0808">Transferase</keyword>
<dbReference type="InterPro" id="IPR043132">
    <property type="entry name" value="BCAT-like_C"/>
</dbReference>
<dbReference type="EMBL" id="UIDG01000434">
    <property type="protein sequence ID" value="SUS07689.1"/>
    <property type="molecule type" value="Genomic_DNA"/>
</dbReference>
<dbReference type="SUPFAM" id="SSF56752">
    <property type="entry name" value="D-aminoacid aminotransferase-like PLP-dependent enzymes"/>
    <property type="match status" value="1"/>
</dbReference>
<keyword evidence="2" id="KW-0032">Aminotransferase</keyword>
<dbReference type="PANTHER" id="PTHR42743">
    <property type="entry name" value="AMINO-ACID AMINOTRANSFERASE"/>
    <property type="match status" value="1"/>
</dbReference>
<dbReference type="Pfam" id="PF01063">
    <property type="entry name" value="Aminotran_4"/>
    <property type="match status" value="1"/>
</dbReference>
<protein>
    <submittedName>
        <fullName evidence="2">Branched-chain-amino-acid aminotransferase</fullName>
        <ecNumber evidence="2">2.6.1.42</ecNumber>
    </submittedName>
</protein>